<keyword evidence="2" id="KW-1133">Transmembrane helix</keyword>
<dbReference type="AlphaFoldDB" id="A0A931B851"/>
<dbReference type="InterPro" id="IPR001460">
    <property type="entry name" value="PCN-bd_Tpept"/>
</dbReference>
<evidence type="ECO:0000256" key="2">
    <source>
        <dbReference type="SAM" id="Phobius"/>
    </source>
</evidence>
<dbReference type="Gene3D" id="3.40.710.10">
    <property type="entry name" value="DD-peptidase/beta-lactamase superfamily"/>
    <property type="match status" value="1"/>
</dbReference>
<evidence type="ECO:0000313" key="5">
    <source>
        <dbReference type="EMBL" id="MBF9071968.1"/>
    </source>
</evidence>
<dbReference type="InterPro" id="IPR007887">
    <property type="entry name" value="MecA_N"/>
</dbReference>
<feature type="region of interest" description="Disordered" evidence="1">
    <location>
        <begin position="1"/>
        <end position="21"/>
    </location>
</feature>
<gene>
    <name evidence="5" type="ORF">I2501_28485</name>
</gene>
<dbReference type="GO" id="GO:0046677">
    <property type="term" value="P:response to antibiotic"/>
    <property type="evidence" value="ECO:0007669"/>
    <property type="project" value="InterPro"/>
</dbReference>
<dbReference type="InterPro" id="IPR050515">
    <property type="entry name" value="Beta-lactam/transpept"/>
</dbReference>
<dbReference type="PANTHER" id="PTHR30627">
    <property type="entry name" value="PEPTIDOGLYCAN D,D-TRANSPEPTIDASE"/>
    <property type="match status" value="1"/>
</dbReference>
<evidence type="ECO:0000259" key="3">
    <source>
        <dbReference type="Pfam" id="PF00905"/>
    </source>
</evidence>
<evidence type="ECO:0000256" key="1">
    <source>
        <dbReference type="SAM" id="MobiDB-lite"/>
    </source>
</evidence>
<dbReference type="SUPFAM" id="SSF56601">
    <property type="entry name" value="beta-lactamase/transpeptidase-like"/>
    <property type="match status" value="1"/>
</dbReference>
<feature type="domain" description="NTF2-like N-terminal transpeptidase" evidence="4">
    <location>
        <begin position="78"/>
        <end position="189"/>
    </location>
</feature>
<feature type="domain" description="Penicillin-binding protein transpeptidase" evidence="3">
    <location>
        <begin position="294"/>
        <end position="542"/>
    </location>
</feature>
<dbReference type="InterPro" id="IPR012338">
    <property type="entry name" value="Beta-lactam/transpept-like"/>
</dbReference>
<dbReference type="Pfam" id="PF05223">
    <property type="entry name" value="MecA_N"/>
    <property type="match status" value="1"/>
</dbReference>
<dbReference type="Pfam" id="PF00905">
    <property type="entry name" value="Transpeptidase"/>
    <property type="match status" value="1"/>
</dbReference>
<dbReference type="Proteomes" id="UP000657385">
    <property type="component" value="Unassembled WGS sequence"/>
</dbReference>
<keyword evidence="6" id="KW-1185">Reference proteome</keyword>
<protein>
    <submittedName>
        <fullName evidence="5">Penicillin-binding protein</fullName>
    </submittedName>
</protein>
<dbReference type="EMBL" id="JADPRT010000014">
    <property type="protein sequence ID" value="MBF9071968.1"/>
    <property type="molecule type" value="Genomic_DNA"/>
</dbReference>
<keyword evidence="2" id="KW-0472">Membrane</keyword>
<dbReference type="GO" id="GO:0005886">
    <property type="term" value="C:plasma membrane"/>
    <property type="evidence" value="ECO:0007669"/>
    <property type="project" value="TreeGrafter"/>
</dbReference>
<dbReference type="GO" id="GO:0071555">
    <property type="term" value="P:cell wall organization"/>
    <property type="evidence" value="ECO:0007669"/>
    <property type="project" value="TreeGrafter"/>
</dbReference>
<organism evidence="5 6">
    <name type="scientific">Streptacidiphilus fuscans</name>
    <dbReference type="NCBI Taxonomy" id="2789292"/>
    <lineage>
        <taxon>Bacteria</taxon>
        <taxon>Bacillati</taxon>
        <taxon>Actinomycetota</taxon>
        <taxon>Actinomycetes</taxon>
        <taxon>Kitasatosporales</taxon>
        <taxon>Streptomycetaceae</taxon>
        <taxon>Streptacidiphilus</taxon>
    </lineage>
</organism>
<dbReference type="GO" id="GO:0008658">
    <property type="term" value="F:penicillin binding"/>
    <property type="evidence" value="ECO:0007669"/>
    <property type="project" value="InterPro"/>
</dbReference>
<evidence type="ECO:0000259" key="4">
    <source>
        <dbReference type="Pfam" id="PF05223"/>
    </source>
</evidence>
<reference evidence="5" key="1">
    <citation type="submission" date="2020-11" db="EMBL/GenBank/DDBJ databases">
        <title>Isolation and identification of active actinomycetes.</title>
        <authorList>
            <person name="Yu B."/>
        </authorList>
    </citation>
    <scope>NUCLEOTIDE SEQUENCE</scope>
    <source>
        <strain evidence="5">NEAU-YB345</strain>
    </source>
</reference>
<proteinExistence type="predicted"/>
<evidence type="ECO:0000313" key="6">
    <source>
        <dbReference type="Proteomes" id="UP000657385"/>
    </source>
</evidence>
<comment type="caution">
    <text evidence="5">The sequence shown here is derived from an EMBL/GenBank/DDBJ whole genome shotgun (WGS) entry which is preliminary data.</text>
</comment>
<feature type="transmembrane region" description="Helical" evidence="2">
    <location>
        <begin position="26"/>
        <end position="48"/>
    </location>
</feature>
<accession>A0A931B851</accession>
<dbReference type="GO" id="GO:0071972">
    <property type="term" value="F:peptidoglycan L,D-transpeptidase activity"/>
    <property type="evidence" value="ECO:0007669"/>
    <property type="project" value="TreeGrafter"/>
</dbReference>
<keyword evidence="2" id="KW-0812">Transmembrane</keyword>
<sequence length="563" mass="56950">MQRDPDMPVWPGQEAPGTQRRSSRKWVIGAVAGVAIVGAGGVAAAFALQSPAKKGADSLSADQARAAAVVTTPTAAQAATATQQFLASWAGAQNAAAAQATDQPGAAQAALQGYATGLHTTKVAFTGVTAGAADPAVAHAVRTTFHATATLEGGTALSYAGTADVIVVNGKPEIHWQPSVLYPGLQAGQTLTYGKISATSAIVVDRHGATLTTKAYPSLGGVISSLQAEDAGKVTQTPGEGIAITGADGKTVKVLKTVRAAVPGTIKTTLDAAIQAAAEKAVNDTNIGKMPADVVAIDYTTGEIRAAAFRGGDAALNGAAAPGSTMKMITSATLFDKAGAHPSDPAPCVKSTVINGQTFHNFQNEMDPTANLTKDFAISCNTGFINEATGKLHSGDLREEAQDVFGIGDWHIGVPTTDGNVPDENGSTNLIAAQSIGQGQVTMNTLAMASVVATIADTGFHQPIIVPGLPQQTAKRPISATTAAEIRQMMVVTATASYGTAEPRMQGINGGAKTGTAETASGTNGWFAAYDTDNHLAVDALVIGGKEGVLTAGYVARDVLLAG</sequence>
<name>A0A931B851_9ACTN</name>
<dbReference type="PANTHER" id="PTHR30627:SF24">
    <property type="entry name" value="PENICILLIN-BINDING PROTEIN 4B"/>
    <property type="match status" value="1"/>
</dbReference>
<dbReference type="RefSeq" id="WP_196197144.1">
    <property type="nucleotide sequence ID" value="NZ_JADPRT010000014.1"/>
</dbReference>